<dbReference type="RefSeq" id="WP_252742190.1">
    <property type="nucleotide sequence ID" value="NZ_JAMXIB010000013.1"/>
</dbReference>
<dbReference type="PROSITE" id="PS50206">
    <property type="entry name" value="RHODANESE_3"/>
    <property type="match status" value="2"/>
</dbReference>
<dbReference type="InterPro" id="IPR001763">
    <property type="entry name" value="Rhodanese-like_dom"/>
</dbReference>
<dbReference type="PANTHER" id="PTHR43084:SF1">
    <property type="entry name" value="PERSULFIDE DIOXYGENASE ETHE1, MITOCHONDRIAL"/>
    <property type="match status" value="1"/>
</dbReference>
<dbReference type="InterPro" id="IPR044528">
    <property type="entry name" value="POD-like_MBL-fold"/>
</dbReference>
<evidence type="ECO:0000259" key="2">
    <source>
        <dbReference type="PROSITE" id="PS50206"/>
    </source>
</evidence>
<keyword evidence="1" id="KW-0479">Metal-binding</keyword>
<dbReference type="SUPFAM" id="SSF56281">
    <property type="entry name" value="Metallo-hydrolase/oxidoreductase"/>
    <property type="match status" value="1"/>
</dbReference>
<keyword evidence="4" id="KW-1185">Reference proteome</keyword>
<name>A0ABT1B318_9FLAO</name>
<dbReference type="SMART" id="SM00450">
    <property type="entry name" value="RHOD"/>
    <property type="match status" value="2"/>
</dbReference>
<protein>
    <submittedName>
        <fullName evidence="3">Rhodanese-like domain-containing protein</fullName>
    </submittedName>
</protein>
<dbReference type="Proteomes" id="UP001206312">
    <property type="component" value="Unassembled WGS sequence"/>
</dbReference>
<dbReference type="InterPro" id="IPR036873">
    <property type="entry name" value="Rhodanese-like_dom_sf"/>
</dbReference>
<dbReference type="SMART" id="SM00849">
    <property type="entry name" value="Lactamase_B"/>
    <property type="match status" value="1"/>
</dbReference>
<comment type="caution">
    <text evidence="3">The sequence shown here is derived from an EMBL/GenBank/DDBJ whole genome shotgun (WGS) entry which is preliminary data.</text>
</comment>
<dbReference type="PANTHER" id="PTHR43084">
    <property type="entry name" value="PERSULFIDE DIOXYGENASE ETHE1"/>
    <property type="match status" value="1"/>
</dbReference>
<accession>A0ABT1B318</accession>
<dbReference type="CDD" id="cd00158">
    <property type="entry name" value="RHOD"/>
    <property type="match status" value="2"/>
</dbReference>
<proteinExistence type="predicted"/>
<dbReference type="Gene3D" id="3.60.15.10">
    <property type="entry name" value="Ribonuclease Z/Hydroxyacylglutathione hydrolase-like"/>
    <property type="match status" value="1"/>
</dbReference>
<evidence type="ECO:0000256" key="1">
    <source>
        <dbReference type="ARBA" id="ARBA00022723"/>
    </source>
</evidence>
<dbReference type="Pfam" id="PF00581">
    <property type="entry name" value="Rhodanese"/>
    <property type="match status" value="2"/>
</dbReference>
<organism evidence="3 4">
    <name type="scientific">Robiginitalea marina</name>
    <dbReference type="NCBI Taxonomy" id="2954105"/>
    <lineage>
        <taxon>Bacteria</taxon>
        <taxon>Pseudomonadati</taxon>
        <taxon>Bacteroidota</taxon>
        <taxon>Flavobacteriia</taxon>
        <taxon>Flavobacteriales</taxon>
        <taxon>Flavobacteriaceae</taxon>
        <taxon>Robiginitalea</taxon>
    </lineage>
</organism>
<evidence type="ECO:0000313" key="3">
    <source>
        <dbReference type="EMBL" id="MCO5725818.1"/>
    </source>
</evidence>
<sequence length="470" mass="51523">MTIEQIYTGCLAQGAYYIESKGEAAIIDPLREVGPYIKRARQDGAEIKYIFETHFHADFVSGHLTLAKKTGAPIVYGPLANPSFEAIIAKDGQEFKVGDLTLVALHTPGHTMESTTYLLRDGQGKDHAIFSGDTLFLGDVGRPDLAQKAADMTQEQLASTLYDSLRNKIMPLSDDIIVYPAHGAGSACGKNMSKETVDTLGNQKNTNYALRADMTREEFVAEVTEGLLPPPQYFPLNVKMNKEGYEDVDHVLERGMQALSPDAFEVAANETGAIILDVRHEDEFAAGHIPRSIFIGLDGSFAPWVGSLVADVAQPILLVAPEDRVEEAVTRLSRVGFDNTMGYLKGGFEAWKKASKEYDTVSPISPEGLQDVLESSDQIRVFDVRKESEYLSEHLVDAENTPLDFLNDYLSAFPREEVFYLHCAGGYRSMIAASILKSRGIHNLVDVTGGFKAIKEAGLPVTDYVCPSTL</sequence>
<dbReference type="CDD" id="cd07724">
    <property type="entry name" value="POD-like_MBL-fold"/>
    <property type="match status" value="1"/>
</dbReference>
<dbReference type="EMBL" id="JAMXIB010000013">
    <property type="protein sequence ID" value="MCO5725818.1"/>
    <property type="molecule type" value="Genomic_DNA"/>
</dbReference>
<dbReference type="Gene3D" id="3.40.250.10">
    <property type="entry name" value="Rhodanese-like domain"/>
    <property type="match status" value="2"/>
</dbReference>
<reference evidence="3 4" key="1">
    <citation type="submission" date="2022-06" db="EMBL/GenBank/DDBJ databases">
        <authorList>
            <person name="Xuan X."/>
        </authorList>
    </citation>
    <scope>NUCLEOTIDE SEQUENCE [LARGE SCALE GENOMIC DNA]</scope>
    <source>
        <strain evidence="3 4">2V75</strain>
    </source>
</reference>
<evidence type="ECO:0000313" key="4">
    <source>
        <dbReference type="Proteomes" id="UP001206312"/>
    </source>
</evidence>
<feature type="domain" description="Rhodanese" evidence="2">
    <location>
        <begin position="375"/>
        <end position="463"/>
    </location>
</feature>
<dbReference type="InterPro" id="IPR036866">
    <property type="entry name" value="RibonucZ/Hydroxyglut_hydro"/>
</dbReference>
<gene>
    <name evidence="3" type="ORF">NG653_13200</name>
</gene>
<dbReference type="SUPFAM" id="SSF52821">
    <property type="entry name" value="Rhodanese/Cell cycle control phosphatase"/>
    <property type="match status" value="2"/>
</dbReference>
<feature type="domain" description="Rhodanese" evidence="2">
    <location>
        <begin position="269"/>
        <end position="360"/>
    </location>
</feature>
<dbReference type="Pfam" id="PF00753">
    <property type="entry name" value="Lactamase_B"/>
    <property type="match status" value="1"/>
</dbReference>
<dbReference type="InterPro" id="IPR051682">
    <property type="entry name" value="Mito_Persulfide_Diox"/>
</dbReference>
<dbReference type="InterPro" id="IPR001279">
    <property type="entry name" value="Metallo-B-lactamas"/>
</dbReference>